<proteinExistence type="predicted"/>
<sequence>MAIPAPFITKSKPTAKELKQLIFQKRAKHVDLYADKDHDHHVHSNSTIDITKHGNDKHNPLLFVDKNHDAEEDEEEEEEEEEETIEHDLDTGYPPAQTTNLCGDVNCGRTYICNRDYNRQVRPMGYPGVPGA</sequence>
<accession>A0A9P5Z849</accession>
<feature type="compositionally biased region" description="Basic and acidic residues" evidence="1">
    <location>
        <begin position="50"/>
        <end position="69"/>
    </location>
</feature>
<dbReference type="Proteomes" id="UP000807469">
    <property type="component" value="Unassembled WGS sequence"/>
</dbReference>
<dbReference type="EMBL" id="MU155174">
    <property type="protein sequence ID" value="KAF9481739.1"/>
    <property type="molecule type" value="Genomic_DNA"/>
</dbReference>
<dbReference type="AlphaFoldDB" id="A0A9P5Z849"/>
<gene>
    <name evidence="2" type="ORF">BDN70DRAFT_875869</name>
</gene>
<evidence type="ECO:0000313" key="3">
    <source>
        <dbReference type="Proteomes" id="UP000807469"/>
    </source>
</evidence>
<keyword evidence="3" id="KW-1185">Reference proteome</keyword>
<reference evidence="2" key="1">
    <citation type="submission" date="2020-11" db="EMBL/GenBank/DDBJ databases">
        <authorList>
            <consortium name="DOE Joint Genome Institute"/>
            <person name="Ahrendt S."/>
            <person name="Riley R."/>
            <person name="Andreopoulos W."/>
            <person name="Labutti K."/>
            <person name="Pangilinan J."/>
            <person name="Ruiz-Duenas F.J."/>
            <person name="Barrasa J.M."/>
            <person name="Sanchez-Garcia M."/>
            <person name="Camarero S."/>
            <person name="Miyauchi S."/>
            <person name="Serrano A."/>
            <person name="Linde D."/>
            <person name="Babiker R."/>
            <person name="Drula E."/>
            <person name="Ayuso-Fernandez I."/>
            <person name="Pacheco R."/>
            <person name="Padilla G."/>
            <person name="Ferreira P."/>
            <person name="Barriuso J."/>
            <person name="Kellner H."/>
            <person name="Castanera R."/>
            <person name="Alfaro M."/>
            <person name="Ramirez L."/>
            <person name="Pisabarro A.G."/>
            <person name="Kuo A."/>
            <person name="Tritt A."/>
            <person name="Lipzen A."/>
            <person name="He G."/>
            <person name="Yan M."/>
            <person name="Ng V."/>
            <person name="Cullen D."/>
            <person name="Martin F."/>
            <person name="Rosso M.-N."/>
            <person name="Henrissat B."/>
            <person name="Hibbett D."/>
            <person name="Martinez A.T."/>
            <person name="Grigoriev I.V."/>
        </authorList>
    </citation>
    <scope>NUCLEOTIDE SEQUENCE</scope>
    <source>
        <strain evidence="2">CIRM-BRFM 674</strain>
    </source>
</reference>
<protein>
    <submittedName>
        <fullName evidence="2">Uncharacterized protein</fullName>
    </submittedName>
</protein>
<feature type="compositionally biased region" description="Acidic residues" evidence="1">
    <location>
        <begin position="70"/>
        <end position="85"/>
    </location>
</feature>
<feature type="region of interest" description="Disordered" evidence="1">
    <location>
        <begin position="38"/>
        <end position="99"/>
    </location>
</feature>
<evidence type="ECO:0000313" key="2">
    <source>
        <dbReference type="EMBL" id="KAF9481739.1"/>
    </source>
</evidence>
<comment type="caution">
    <text evidence="2">The sequence shown here is derived from an EMBL/GenBank/DDBJ whole genome shotgun (WGS) entry which is preliminary data.</text>
</comment>
<organism evidence="2 3">
    <name type="scientific">Pholiota conissans</name>
    <dbReference type="NCBI Taxonomy" id="109636"/>
    <lineage>
        <taxon>Eukaryota</taxon>
        <taxon>Fungi</taxon>
        <taxon>Dikarya</taxon>
        <taxon>Basidiomycota</taxon>
        <taxon>Agaricomycotina</taxon>
        <taxon>Agaricomycetes</taxon>
        <taxon>Agaricomycetidae</taxon>
        <taxon>Agaricales</taxon>
        <taxon>Agaricineae</taxon>
        <taxon>Strophariaceae</taxon>
        <taxon>Pholiota</taxon>
    </lineage>
</organism>
<dbReference type="OrthoDB" id="3066851at2759"/>
<name>A0A9P5Z849_9AGAR</name>
<evidence type="ECO:0000256" key="1">
    <source>
        <dbReference type="SAM" id="MobiDB-lite"/>
    </source>
</evidence>